<accession>A0A8J4X0E9</accession>
<comment type="caution">
    <text evidence="3">The sequence shown here is derived from an EMBL/GenBank/DDBJ whole genome shotgun (WGS) entry which is preliminary data.</text>
</comment>
<dbReference type="GO" id="GO:0005815">
    <property type="term" value="C:microtubule organizing center"/>
    <property type="evidence" value="ECO:0007669"/>
    <property type="project" value="TreeGrafter"/>
</dbReference>
<dbReference type="InterPro" id="IPR026123">
    <property type="entry name" value="STIL"/>
</dbReference>
<dbReference type="OrthoDB" id="76173at2759"/>
<sequence length="1167" mass="129376">MHTLIWNRNENGTAFTSTFLQSRCLRLKIPKKVINLIRQLFQQIPDGGLQTYLVAKFCYSDANCLQLVVDRVEYPYHHELQLSCLDEETTIPIRFFKHEKTEPYVFKNLDGLVQSIWSRSTQQSPSLEMKDLLLFKAIGYPIVEQPSRGSYRQIDGCPAFCLRVNAVSIDCTLRFKPIQTLPLINSALTRSLETNLICPASSDQSNNSLYSAPDLRYGYISMKDPTLFSLHLDSDPSVMSANIAGVWVSGIEFVDDPRVWALCFRFLMSDRISQRCFRGLLTGDSCTDALHVPGVSMFLLFYGPVPGQPTCFEVDLHNEPFDSSPPSQSMNNSSLLIQFNLHTHAGNIRPVPKLTDHEWYTLDLELATKEEHLQSLMNNAISQLNPPIPKLEKTCVTSTDPTVRSWLPEPSLLLDGSVTGTIPQSSLHHLNTLNAQFNVPDASLLIEEGVAISNAHLLEKCKSMDPYSEYDALFTVEKHAEDGIPRELPCSPTSLVHDTLKPDPVSGWHRLSTIKESDCSQIAYDSGRYQPLTKVVPNSPVDQELQTQNNNTSERSVDARANKWVSSKSGHTTLHSLLATLPPTQLKRLEQVISSLLRQAGRGENNDDKSKPGAYSDSVGTSVQAVDAGVNTTQYDLCYPLSRIDPEKRIHKNVKLEKPHENPSVLTNSEKESTHTQPVETSYSDACVANGKLVNHVEDVVETALHRVPCQRRKTLAELGPLLSLAPRGNTQSASALNFSEQTPEPHDKFSQLLSSIQVVLERRSKGDRIPIDFPNNPRTNPQVLPTHSESICDYPLDRICLMNPARSSSPHTVSESALIRNIHGPLWQPAVAAAEAERQQRNDNLQSSTAHDRVTHWLRVEQTESNMLALNTQVNAAGVADTLDSQFILPTHDGNMEDTEMNSQANCTLSSSLISANMADYQSLLTQQEPRITNTVTQPLTSLSEAPDCTTETLLPTDTDQSLFLATLVEKYLGLKMNVSKRTDDRLKAKQKTIDYHSTNDVTRYGGLNPSDISWATQDYLKRHGILNVDSGRTGTPYASSTPVHGQSVPQHKTSRLRDVKQARKAGVGFGCVPSCTMSIQPSSLISCDTNVPNILDGLRLERSPLADTFTGPTLPILTETSSLCSEFTDLPEATDSPPSDSLGSVTSSANRILDMDRIRSLPKLL</sequence>
<feature type="region of interest" description="Disordered" evidence="1">
    <location>
        <begin position="539"/>
        <end position="558"/>
    </location>
</feature>
<name>A0A8J4X0E9_9TREM</name>
<dbReference type="AlphaFoldDB" id="A0A8J4X0E9"/>
<feature type="domain" description="STIL N-terminal" evidence="2">
    <location>
        <begin position="5"/>
        <end position="277"/>
    </location>
</feature>
<dbReference type="GO" id="GO:0007224">
    <property type="term" value="P:smoothened signaling pathway"/>
    <property type="evidence" value="ECO:0007669"/>
    <property type="project" value="TreeGrafter"/>
</dbReference>
<dbReference type="EMBL" id="LUCH01002234">
    <property type="protein sequence ID" value="KAF5401797.1"/>
    <property type="molecule type" value="Genomic_DNA"/>
</dbReference>
<gene>
    <name evidence="3" type="ORF">PHET_04693</name>
</gene>
<dbReference type="PANTHER" id="PTHR15128:SF0">
    <property type="entry name" value="SCL-INTERRUPTING LOCUS PROTEIN"/>
    <property type="match status" value="1"/>
</dbReference>
<dbReference type="Pfam" id="PF15253">
    <property type="entry name" value="STIL_N"/>
    <property type="match status" value="1"/>
</dbReference>
<evidence type="ECO:0000256" key="1">
    <source>
        <dbReference type="SAM" id="MobiDB-lite"/>
    </source>
</evidence>
<feature type="region of interest" description="Disordered" evidence="1">
    <location>
        <begin position="599"/>
        <end position="619"/>
    </location>
</feature>
<feature type="compositionally biased region" description="Polar residues" evidence="1">
    <location>
        <begin position="540"/>
        <end position="554"/>
    </location>
</feature>
<dbReference type="GO" id="GO:0007052">
    <property type="term" value="P:mitotic spindle organization"/>
    <property type="evidence" value="ECO:0007669"/>
    <property type="project" value="TreeGrafter"/>
</dbReference>
<protein>
    <recommendedName>
        <fullName evidence="2">STIL N-terminal domain-containing protein</fullName>
    </recommendedName>
</protein>
<evidence type="ECO:0000313" key="3">
    <source>
        <dbReference type="EMBL" id="KAF5401797.1"/>
    </source>
</evidence>
<reference evidence="3" key="1">
    <citation type="submission" date="2019-05" db="EMBL/GenBank/DDBJ databases">
        <title>Annotation for the trematode Paragonimus heterotremus.</title>
        <authorList>
            <person name="Choi Y.-J."/>
        </authorList>
    </citation>
    <scope>NUCLEOTIDE SEQUENCE</scope>
    <source>
        <strain evidence="3">LC</strain>
    </source>
</reference>
<keyword evidence="4" id="KW-1185">Reference proteome</keyword>
<evidence type="ECO:0000259" key="2">
    <source>
        <dbReference type="Pfam" id="PF15253"/>
    </source>
</evidence>
<evidence type="ECO:0000313" key="4">
    <source>
        <dbReference type="Proteomes" id="UP000748531"/>
    </source>
</evidence>
<organism evidence="3 4">
    <name type="scientific">Paragonimus heterotremus</name>
    <dbReference type="NCBI Taxonomy" id="100268"/>
    <lineage>
        <taxon>Eukaryota</taxon>
        <taxon>Metazoa</taxon>
        <taxon>Spiralia</taxon>
        <taxon>Lophotrochozoa</taxon>
        <taxon>Platyhelminthes</taxon>
        <taxon>Trematoda</taxon>
        <taxon>Digenea</taxon>
        <taxon>Plagiorchiida</taxon>
        <taxon>Troglotremata</taxon>
        <taxon>Troglotrematidae</taxon>
        <taxon>Paragonimus</taxon>
    </lineage>
</organism>
<dbReference type="PANTHER" id="PTHR15128">
    <property type="entry name" value="TAL1 SCL INTERRUPTING LOCUS"/>
    <property type="match status" value="1"/>
</dbReference>
<dbReference type="GO" id="GO:0071539">
    <property type="term" value="P:protein localization to centrosome"/>
    <property type="evidence" value="ECO:0007669"/>
    <property type="project" value="TreeGrafter"/>
</dbReference>
<dbReference type="Proteomes" id="UP000748531">
    <property type="component" value="Unassembled WGS sequence"/>
</dbReference>
<proteinExistence type="predicted"/>
<feature type="region of interest" description="Disordered" evidence="1">
    <location>
        <begin position="654"/>
        <end position="681"/>
    </location>
</feature>
<dbReference type="GO" id="GO:0031023">
    <property type="term" value="P:microtubule organizing center organization"/>
    <property type="evidence" value="ECO:0007669"/>
    <property type="project" value="TreeGrafter"/>
</dbReference>
<dbReference type="InterPro" id="IPR057731">
    <property type="entry name" value="STIL_N"/>
</dbReference>